<dbReference type="InterPro" id="IPR032695">
    <property type="entry name" value="Integrin_dom_sf"/>
</dbReference>
<keyword evidence="2" id="KW-0401">Integrin</keyword>
<dbReference type="GO" id="GO:0008305">
    <property type="term" value="C:integrin complex"/>
    <property type="evidence" value="ECO:0007669"/>
    <property type="project" value="TreeGrafter"/>
</dbReference>
<dbReference type="OrthoDB" id="5317514at2759"/>
<dbReference type="GO" id="GO:0098609">
    <property type="term" value="P:cell-cell adhesion"/>
    <property type="evidence" value="ECO:0007669"/>
    <property type="project" value="TreeGrafter"/>
</dbReference>
<dbReference type="Pfam" id="PF20806">
    <property type="entry name" value="Integrin_A_Ig_3"/>
    <property type="match status" value="1"/>
</dbReference>
<dbReference type="KEGG" id="tsr:106548878"/>
<organism evidence="7 8">
    <name type="scientific">Thamnophis sirtalis</name>
    <dbReference type="NCBI Taxonomy" id="35019"/>
    <lineage>
        <taxon>Eukaryota</taxon>
        <taxon>Metazoa</taxon>
        <taxon>Chordata</taxon>
        <taxon>Craniata</taxon>
        <taxon>Vertebrata</taxon>
        <taxon>Euteleostomi</taxon>
        <taxon>Lepidosauria</taxon>
        <taxon>Squamata</taxon>
        <taxon>Bifurcata</taxon>
        <taxon>Unidentata</taxon>
        <taxon>Episquamata</taxon>
        <taxon>Toxicofera</taxon>
        <taxon>Serpentes</taxon>
        <taxon>Colubroidea</taxon>
        <taxon>Colubridae</taxon>
        <taxon>Natricinae</taxon>
        <taxon>Thamnophis</taxon>
    </lineage>
</organism>
<dbReference type="Gene3D" id="2.60.40.1510">
    <property type="entry name" value="ntegrin, alpha v. Chain A, domain 3"/>
    <property type="match status" value="1"/>
</dbReference>
<dbReference type="GO" id="GO:0007229">
    <property type="term" value="P:integrin-mediated signaling pathway"/>
    <property type="evidence" value="ECO:0007669"/>
    <property type="project" value="UniProtKB-KW"/>
</dbReference>
<dbReference type="RefSeq" id="XP_013921847.1">
    <property type="nucleotide sequence ID" value="XM_014066372.1"/>
</dbReference>
<evidence type="ECO:0000313" key="7">
    <source>
        <dbReference type="Proteomes" id="UP000504617"/>
    </source>
</evidence>
<name>A0A6I9YCI7_9SAUR</name>
<dbReference type="PANTHER" id="PTHR23220">
    <property type="entry name" value="INTEGRIN ALPHA"/>
    <property type="match status" value="1"/>
</dbReference>
<dbReference type="GO" id="GO:0007160">
    <property type="term" value="P:cell-matrix adhesion"/>
    <property type="evidence" value="ECO:0007669"/>
    <property type="project" value="TreeGrafter"/>
</dbReference>
<comment type="subcellular location">
    <subcellularLocation>
        <location evidence="1">Membrane</location>
        <topology evidence="1">Single-pass type I membrane protein</topology>
    </subcellularLocation>
</comment>
<dbReference type="InterPro" id="IPR018184">
    <property type="entry name" value="Integrin_alpha_C_CS"/>
</dbReference>
<evidence type="ECO:0000256" key="4">
    <source>
        <dbReference type="ARBA" id="ARBA00023180"/>
    </source>
</evidence>
<protein>
    <submittedName>
        <fullName evidence="8">Integrin alpha-2-like</fullName>
    </submittedName>
</protein>
<dbReference type="Proteomes" id="UP000504617">
    <property type="component" value="Unplaced"/>
</dbReference>
<keyword evidence="5" id="KW-1133">Transmembrane helix</keyword>
<evidence type="ECO:0000313" key="8">
    <source>
        <dbReference type="RefSeq" id="XP_013921847.1"/>
    </source>
</evidence>
<dbReference type="PROSITE" id="PS00242">
    <property type="entry name" value="INTEGRIN_ALPHA"/>
    <property type="match status" value="1"/>
</dbReference>
<dbReference type="PANTHER" id="PTHR23220:SF23">
    <property type="entry name" value="INTEGRIN ALPHA-2"/>
    <property type="match status" value="1"/>
</dbReference>
<reference evidence="8" key="1">
    <citation type="submission" date="2025-08" db="UniProtKB">
        <authorList>
            <consortium name="RefSeq"/>
        </authorList>
    </citation>
    <scope>IDENTIFICATION</scope>
</reference>
<feature type="domain" description="Integrin alpha third immunoglobulin-like" evidence="6">
    <location>
        <begin position="130"/>
        <end position="274"/>
    </location>
</feature>
<keyword evidence="5" id="KW-0812">Transmembrane</keyword>
<dbReference type="Pfam" id="PF00357">
    <property type="entry name" value="Integrin_alpha"/>
    <property type="match status" value="1"/>
</dbReference>
<accession>A0A6I9YCI7</accession>
<feature type="transmembrane region" description="Helical" evidence="5">
    <location>
        <begin position="301"/>
        <end position="325"/>
    </location>
</feature>
<dbReference type="Gene3D" id="1.20.5.930">
    <property type="entry name" value="Bicelle-embedded integrin alpha(iib) transmembrane segment"/>
    <property type="match status" value="1"/>
</dbReference>
<sequence>MNENSYNTRIQVAFSENLFFASSFSVVDETEVSCQMAVVRHLVVCQISYPVFKARQEVSFDLNFDFSLKTLQNVAVLYFQALSASHEEDYTNNQVNLTLPLRYDAELHLMRFTSMDFYEVYSNLSVYTVVNNFDEIGPVFNFSVKVTRGSNPINAATLKIHIPNQTKENNPLMYVTAVHTSQGSDINCHGLINPHKIGSQSYAASFRKESFKDLKELNCKNVRCNTITCMLKDISLKPENYVNISTRIWNGTFATSAFQKIVLSASAEIDTQDSELFITGESTLSIPITIIKSDEEAEIPIGIIIASVLIGLLLLIILTAVLWKLGFFKRKYKKMATDLEDADEITGLNKDRE</sequence>
<dbReference type="GO" id="GO:0009897">
    <property type="term" value="C:external side of plasma membrane"/>
    <property type="evidence" value="ECO:0007669"/>
    <property type="project" value="TreeGrafter"/>
</dbReference>
<dbReference type="GO" id="GO:0005178">
    <property type="term" value="F:integrin binding"/>
    <property type="evidence" value="ECO:0007669"/>
    <property type="project" value="TreeGrafter"/>
</dbReference>
<dbReference type="InterPro" id="IPR048286">
    <property type="entry name" value="Integrin_alpha_Ig-like_3"/>
</dbReference>
<dbReference type="SUPFAM" id="SSF69179">
    <property type="entry name" value="Integrin domains"/>
    <property type="match status" value="2"/>
</dbReference>
<dbReference type="AlphaFoldDB" id="A0A6I9YCI7"/>
<proteinExistence type="predicted"/>
<dbReference type="GO" id="GO:0033627">
    <property type="term" value="P:cell adhesion mediated by integrin"/>
    <property type="evidence" value="ECO:0007669"/>
    <property type="project" value="TreeGrafter"/>
</dbReference>
<evidence type="ECO:0000256" key="2">
    <source>
        <dbReference type="ARBA" id="ARBA00023037"/>
    </source>
</evidence>
<evidence type="ECO:0000256" key="3">
    <source>
        <dbReference type="ARBA" id="ARBA00023136"/>
    </source>
</evidence>
<keyword evidence="7" id="KW-1185">Reference proteome</keyword>
<keyword evidence="3 5" id="KW-0472">Membrane</keyword>
<gene>
    <name evidence="8" type="primary">LOC106548878</name>
</gene>
<keyword evidence="4" id="KW-0325">Glycoprotein</keyword>
<evidence type="ECO:0000256" key="1">
    <source>
        <dbReference type="ARBA" id="ARBA00004479"/>
    </source>
</evidence>
<dbReference type="GeneID" id="106548878"/>
<dbReference type="Gene3D" id="2.60.40.1530">
    <property type="entry name" value="ntegrin, alpha v. Chain A, domain 4"/>
    <property type="match status" value="1"/>
</dbReference>
<evidence type="ECO:0000256" key="5">
    <source>
        <dbReference type="SAM" id="Phobius"/>
    </source>
</evidence>
<evidence type="ECO:0000259" key="6">
    <source>
        <dbReference type="Pfam" id="PF20806"/>
    </source>
</evidence>